<name>A0AA39I602_9BILA</name>
<comment type="caution">
    <text evidence="3">The sequence shown here is derived from an EMBL/GenBank/DDBJ whole genome shotgun (WGS) entry which is preliminary data.</text>
</comment>
<dbReference type="GO" id="GO:0005829">
    <property type="term" value="C:cytosol"/>
    <property type="evidence" value="ECO:0007669"/>
    <property type="project" value="TreeGrafter"/>
</dbReference>
<protein>
    <recommendedName>
        <fullName evidence="2">NADP-dependent oxidoreductase domain-containing protein</fullName>
    </recommendedName>
</protein>
<dbReference type="InterPro" id="IPR036812">
    <property type="entry name" value="NAD(P)_OxRdtase_dom_sf"/>
</dbReference>
<feature type="region of interest" description="Disordered" evidence="1">
    <location>
        <begin position="34"/>
        <end position="74"/>
    </location>
</feature>
<feature type="domain" description="NADP-dependent oxidoreductase" evidence="2">
    <location>
        <begin position="121"/>
        <end position="376"/>
    </location>
</feature>
<proteinExistence type="predicted"/>
<dbReference type="CDD" id="cd19163">
    <property type="entry name" value="AKR_galDH"/>
    <property type="match status" value="1"/>
</dbReference>
<reference evidence="3" key="1">
    <citation type="submission" date="2023-06" db="EMBL/GenBank/DDBJ databases">
        <title>Genomic analysis of the entomopathogenic nematode Steinernema hermaphroditum.</title>
        <authorList>
            <person name="Schwarz E.M."/>
            <person name="Heppert J.K."/>
            <person name="Baniya A."/>
            <person name="Schwartz H.T."/>
            <person name="Tan C.-H."/>
            <person name="Antoshechkin I."/>
            <person name="Sternberg P.W."/>
            <person name="Goodrich-Blair H."/>
            <person name="Dillman A.R."/>
        </authorList>
    </citation>
    <scope>NUCLEOTIDE SEQUENCE</scope>
    <source>
        <strain evidence="3">PS9179</strain>
        <tissue evidence="3">Whole animal</tissue>
    </source>
</reference>
<dbReference type="GO" id="GO:0010349">
    <property type="term" value="F:L-galactose dehydrogenase activity"/>
    <property type="evidence" value="ECO:0007669"/>
    <property type="project" value="InterPro"/>
</dbReference>
<evidence type="ECO:0000313" key="3">
    <source>
        <dbReference type="EMBL" id="KAK0417374.1"/>
    </source>
</evidence>
<evidence type="ECO:0000256" key="1">
    <source>
        <dbReference type="SAM" id="MobiDB-lite"/>
    </source>
</evidence>
<accession>A0AA39I602</accession>
<dbReference type="Pfam" id="PF00248">
    <property type="entry name" value="Aldo_ket_red"/>
    <property type="match status" value="1"/>
</dbReference>
<dbReference type="InterPro" id="IPR020471">
    <property type="entry name" value="AKR"/>
</dbReference>
<dbReference type="EMBL" id="JAUCMV010000002">
    <property type="protein sequence ID" value="KAK0417374.1"/>
    <property type="molecule type" value="Genomic_DNA"/>
</dbReference>
<evidence type="ECO:0000259" key="2">
    <source>
        <dbReference type="Pfam" id="PF00248"/>
    </source>
</evidence>
<organism evidence="3 4">
    <name type="scientific">Steinernema hermaphroditum</name>
    <dbReference type="NCBI Taxonomy" id="289476"/>
    <lineage>
        <taxon>Eukaryota</taxon>
        <taxon>Metazoa</taxon>
        <taxon>Ecdysozoa</taxon>
        <taxon>Nematoda</taxon>
        <taxon>Chromadorea</taxon>
        <taxon>Rhabditida</taxon>
        <taxon>Tylenchina</taxon>
        <taxon>Panagrolaimomorpha</taxon>
        <taxon>Strongyloidoidea</taxon>
        <taxon>Steinernematidae</taxon>
        <taxon>Steinernema</taxon>
    </lineage>
</organism>
<sequence length="456" mass="50581">MQSHTFSRTRRGVAIPLDAKGSCPQNHVSRVDLDQQRPSTSRQIPRSISLSTNASTAPPANSFHSRKSQVPPNFPPTYVARFHDEGAVRKMVYQKLGTTDLMVSRMALGCGPIGGLFGNIDDSITAIVETALRNGVNLIDTAYWYGQSRSEEILGKVLAKVPRQSFYVSTKVGRFELDFARTFDFRADRILESLTSSLKKLRLSYVDICFVQLHDSEFAAHENIVLYETLPALEMAKHSGKIRHIGLCGYPLAHIASVVAKSTVRVEVVMSYGHATLNDNALGEYLHFFQSRNIGLVNAASLSMGLLSAEGPPPWHPASESIKETARAAVHYCQSKNISIERLAIDYGINFPGVSTCVVGMDSVERVLADIEMASTGFGISELEQRVRDRIMRRYFDRLENANWEGVDWAGVTVGVPRHRFSLLRAVRTSDTPPLFRGESHLDADFVLQILVQILS</sequence>
<dbReference type="Proteomes" id="UP001175271">
    <property type="component" value="Unassembled WGS sequence"/>
</dbReference>
<dbReference type="Gene3D" id="3.20.20.100">
    <property type="entry name" value="NADP-dependent oxidoreductase domain"/>
    <property type="match status" value="1"/>
</dbReference>
<dbReference type="SUPFAM" id="SSF51430">
    <property type="entry name" value="NAD(P)-linked oxidoreductase"/>
    <property type="match status" value="1"/>
</dbReference>
<feature type="compositionally biased region" description="Polar residues" evidence="1">
    <location>
        <begin position="36"/>
        <end position="71"/>
    </location>
</feature>
<dbReference type="PANTHER" id="PTHR42686">
    <property type="entry name" value="GH17980P-RELATED"/>
    <property type="match status" value="1"/>
</dbReference>
<dbReference type="AlphaFoldDB" id="A0AA39I602"/>
<dbReference type="InterPro" id="IPR044479">
    <property type="entry name" value="LGALDH-like"/>
</dbReference>
<dbReference type="PANTHER" id="PTHR42686:SF1">
    <property type="entry name" value="GH17980P-RELATED"/>
    <property type="match status" value="1"/>
</dbReference>
<dbReference type="FunFam" id="3.20.20.100:FF:000011">
    <property type="entry name" value="Aldo/keto reductase"/>
    <property type="match status" value="1"/>
</dbReference>
<dbReference type="InterPro" id="IPR023210">
    <property type="entry name" value="NADP_OxRdtase_dom"/>
</dbReference>
<keyword evidence="4" id="KW-1185">Reference proteome</keyword>
<evidence type="ECO:0000313" key="4">
    <source>
        <dbReference type="Proteomes" id="UP001175271"/>
    </source>
</evidence>
<gene>
    <name evidence="3" type="ORF">QR680_012972</name>
</gene>